<dbReference type="Proteomes" id="UP000198287">
    <property type="component" value="Unassembled WGS sequence"/>
</dbReference>
<sequence length="268" mass="28870">MDPPYVRPHQTPPFVVPAATQCQWIPFPGSKRKADSVCALEGPPPKLYAYDDAIDIEDGATSWRPDDSHPPLSSGISTLELATTTSAAANTVNSSASGSCYNFSNLQQEEDQEMSDIMPPTTISSSEFNCAGSQFTHSLGKARHESGSYGGSGCGEHDGGDGDNLVRNVQGNSDLSNSPKLYVLEDLRGVLSRKPNTDFVMERVLREESSKPKLAMVLWKPPPSCQSPIDDEGITEISCDNLFATLDKKVEEDDEGGGDEMEVVPPSQ</sequence>
<evidence type="ECO:0000256" key="1">
    <source>
        <dbReference type="SAM" id="MobiDB-lite"/>
    </source>
</evidence>
<dbReference type="AlphaFoldDB" id="A0A226E551"/>
<evidence type="ECO:0000313" key="2">
    <source>
        <dbReference type="EMBL" id="OXA52733.1"/>
    </source>
</evidence>
<dbReference type="EMBL" id="LNIX01000006">
    <property type="protein sequence ID" value="OXA52733.1"/>
    <property type="molecule type" value="Genomic_DNA"/>
</dbReference>
<name>A0A226E551_FOLCA</name>
<protein>
    <submittedName>
        <fullName evidence="2">Uncharacterized protein</fullName>
    </submittedName>
</protein>
<comment type="caution">
    <text evidence="2">The sequence shown here is derived from an EMBL/GenBank/DDBJ whole genome shotgun (WGS) entry which is preliminary data.</text>
</comment>
<feature type="region of interest" description="Disordered" evidence="1">
    <location>
        <begin position="141"/>
        <end position="172"/>
    </location>
</feature>
<gene>
    <name evidence="2" type="ORF">Fcan01_12802</name>
</gene>
<proteinExistence type="predicted"/>
<evidence type="ECO:0000313" key="3">
    <source>
        <dbReference type="Proteomes" id="UP000198287"/>
    </source>
</evidence>
<organism evidence="2 3">
    <name type="scientific">Folsomia candida</name>
    <name type="common">Springtail</name>
    <dbReference type="NCBI Taxonomy" id="158441"/>
    <lineage>
        <taxon>Eukaryota</taxon>
        <taxon>Metazoa</taxon>
        <taxon>Ecdysozoa</taxon>
        <taxon>Arthropoda</taxon>
        <taxon>Hexapoda</taxon>
        <taxon>Collembola</taxon>
        <taxon>Entomobryomorpha</taxon>
        <taxon>Isotomoidea</taxon>
        <taxon>Isotomidae</taxon>
        <taxon>Proisotominae</taxon>
        <taxon>Folsomia</taxon>
    </lineage>
</organism>
<accession>A0A226E551</accession>
<reference evidence="2 3" key="1">
    <citation type="submission" date="2015-12" db="EMBL/GenBank/DDBJ databases">
        <title>The genome of Folsomia candida.</title>
        <authorList>
            <person name="Faddeeva A."/>
            <person name="Derks M.F."/>
            <person name="Anvar Y."/>
            <person name="Smit S."/>
            <person name="Van Straalen N."/>
            <person name="Roelofs D."/>
        </authorList>
    </citation>
    <scope>NUCLEOTIDE SEQUENCE [LARGE SCALE GENOMIC DNA]</scope>
    <source>
        <strain evidence="2 3">VU population</strain>
        <tissue evidence="2">Whole body</tissue>
    </source>
</reference>
<keyword evidence="3" id="KW-1185">Reference proteome</keyword>